<dbReference type="EMBL" id="RYZI01000532">
    <property type="protein sequence ID" value="RWA04678.1"/>
    <property type="molecule type" value="Genomic_DNA"/>
</dbReference>
<dbReference type="Gene3D" id="1.50.40.10">
    <property type="entry name" value="Mitochondrial carrier domain"/>
    <property type="match status" value="1"/>
</dbReference>
<keyword evidence="4" id="KW-1133">Transmembrane helix</keyword>
<accession>A0A439CR82</accession>
<keyword evidence="7" id="KW-0813">Transport</keyword>
<evidence type="ECO:0000256" key="6">
    <source>
        <dbReference type="PROSITE-ProRule" id="PRU00282"/>
    </source>
</evidence>
<sequence>MEVLKTHVAANRKDSLLDAVRKTWARGGVGGFYQGLIPWAWIEASTKGSILILTSTEVEHYAKTKLGTGNEIAGVLAGVAGGAAQAYLTMGMTTCMKTIEVTRSKSLQSGSPAKGTISTFLDIIRTKGIRGVNRGVNAVALRQITGWSSRIGISRVTETQIRSVTGKTHNERLSFGEKILASSLGGAFSCWNQPFEVLRVEMQSLTNDPGRPEKLTMASTAKHIVKTSGMTGFFRGVVPRVGVAAWATICMVGLGDMVKEAFGTG</sequence>
<dbReference type="PANTHER" id="PTHR46982">
    <property type="entry name" value="CITRATE/OXOGLUTARATE CARRIER PROTEIN"/>
    <property type="match status" value="1"/>
</dbReference>
<keyword evidence="5 6" id="KW-0472">Membrane</keyword>
<comment type="caution">
    <text evidence="8">The sequence shown here is derived from an EMBL/GenBank/DDBJ whole genome shotgun (WGS) entry which is preliminary data.</text>
</comment>
<keyword evidence="3" id="KW-0999">Mitochondrion inner membrane</keyword>
<reference evidence="8 9" key="1">
    <citation type="submission" date="2018-12" db="EMBL/GenBank/DDBJ databases">
        <title>Draft genome sequence of Xylaria grammica IHI A82.</title>
        <authorList>
            <person name="Buettner E."/>
            <person name="Kellner H."/>
        </authorList>
    </citation>
    <scope>NUCLEOTIDE SEQUENCE [LARGE SCALE GENOMIC DNA]</scope>
    <source>
        <strain evidence="8 9">IHI A82</strain>
    </source>
</reference>
<evidence type="ECO:0000256" key="4">
    <source>
        <dbReference type="ARBA" id="ARBA00022989"/>
    </source>
</evidence>
<dbReference type="Pfam" id="PF00153">
    <property type="entry name" value="Mito_carr"/>
    <property type="match status" value="2"/>
</dbReference>
<dbReference type="InterPro" id="IPR018108">
    <property type="entry name" value="MCP_transmembrane"/>
</dbReference>
<comment type="subcellular location">
    <subcellularLocation>
        <location evidence="1">Membrane</location>
        <topology evidence="1">Multi-pass membrane protein</topology>
    </subcellularLocation>
</comment>
<dbReference type="GO" id="GO:0006843">
    <property type="term" value="P:mitochondrial citrate transmembrane transport"/>
    <property type="evidence" value="ECO:0007669"/>
    <property type="project" value="TreeGrafter"/>
</dbReference>
<dbReference type="Proteomes" id="UP000286045">
    <property type="component" value="Unassembled WGS sequence"/>
</dbReference>
<dbReference type="InterPro" id="IPR023395">
    <property type="entry name" value="MCP_dom_sf"/>
</dbReference>
<dbReference type="STRING" id="363999.A0A439CR82"/>
<protein>
    <recommendedName>
        <fullName evidence="10">Mitochondrial DNA replication protein YHM2</fullName>
    </recommendedName>
</protein>
<evidence type="ECO:0000313" key="9">
    <source>
        <dbReference type="Proteomes" id="UP000286045"/>
    </source>
</evidence>
<keyword evidence="9" id="KW-1185">Reference proteome</keyword>
<evidence type="ECO:0000313" key="8">
    <source>
        <dbReference type="EMBL" id="RWA04678.1"/>
    </source>
</evidence>
<evidence type="ECO:0000256" key="7">
    <source>
        <dbReference type="RuleBase" id="RU000488"/>
    </source>
</evidence>
<evidence type="ECO:0000256" key="1">
    <source>
        <dbReference type="ARBA" id="ARBA00004141"/>
    </source>
</evidence>
<gene>
    <name evidence="8" type="ORF">EKO27_g10422</name>
</gene>
<evidence type="ECO:0008006" key="10">
    <source>
        <dbReference type="Google" id="ProtNLM"/>
    </source>
</evidence>
<dbReference type="InterPro" id="IPR053017">
    <property type="entry name" value="Mito_Cit/Oxoglu_Carrier"/>
</dbReference>
<dbReference type="PROSITE" id="PS50920">
    <property type="entry name" value="SOLCAR"/>
    <property type="match status" value="2"/>
</dbReference>
<feature type="repeat" description="Solcar" evidence="6">
    <location>
        <begin position="173"/>
        <end position="261"/>
    </location>
</feature>
<dbReference type="SUPFAM" id="SSF103506">
    <property type="entry name" value="Mitochondrial carrier"/>
    <property type="match status" value="1"/>
</dbReference>
<proteinExistence type="inferred from homology"/>
<feature type="repeat" description="Solcar" evidence="6">
    <location>
        <begin position="69"/>
        <end position="160"/>
    </location>
</feature>
<evidence type="ECO:0000256" key="2">
    <source>
        <dbReference type="ARBA" id="ARBA00022692"/>
    </source>
</evidence>
<dbReference type="GO" id="GO:0005371">
    <property type="term" value="F:tricarboxylate secondary active transmembrane transporter activity"/>
    <property type="evidence" value="ECO:0007669"/>
    <property type="project" value="TreeGrafter"/>
</dbReference>
<dbReference type="GO" id="GO:0016020">
    <property type="term" value="C:membrane"/>
    <property type="evidence" value="ECO:0007669"/>
    <property type="project" value="UniProtKB-SubCell"/>
</dbReference>
<dbReference type="GO" id="GO:0005739">
    <property type="term" value="C:mitochondrion"/>
    <property type="evidence" value="ECO:0007669"/>
    <property type="project" value="TreeGrafter"/>
</dbReference>
<dbReference type="GO" id="GO:0015742">
    <property type="term" value="P:alpha-ketoglutarate transport"/>
    <property type="evidence" value="ECO:0007669"/>
    <property type="project" value="TreeGrafter"/>
</dbReference>
<comment type="similarity">
    <text evidence="7">Belongs to the mitochondrial carrier (TC 2.A.29) family.</text>
</comment>
<evidence type="ECO:0000256" key="5">
    <source>
        <dbReference type="ARBA" id="ARBA00023136"/>
    </source>
</evidence>
<organism evidence="8 9">
    <name type="scientific">Xylaria grammica</name>
    <dbReference type="NCBI Taxonomy" id="363999"/>
    <lineage>
        <taxon>Eukaryota</taxon>
        <taxon>Fungi</taxon>
        <taxon>Dikarya</taxon>
        <taxon>Ascomycota</taxon>
        <taxon>Pezizomycotina</taxon>
        <taxon>Sordariomycetes</taxon>
        <taxon>Xylariomycetidae</taxon>
        <taxon>Xylariales</taxon>
        <taxon>Xylariaceae</taxon>
        <taxon>Xylaria</taxon>
    </lineage>
</organism>
<dbReference type="PANTHER" id="PTHR46982:SF1">
    <property type="entry name" value="CITRATE_OXOGLUTARATE CARRIER PROTEIN"/>
    <property type="match status" value="1"/>
</dbReference>
<dbReference type="AlphaFoldDB" id="A0A439CR82"/>
<keyword evidence="2 6" id="KW-0812">Transmembrane</keyword>
<keyword evidence="3" id="KW-0496">Mitochondrion</keyword>
<name>A0A439CR82_9PEZI</name>
<evidence type="ECO:0000256" key="3">
    <source>
        <dbReference type="ARBA" id="ARBA00022792"/>
    </source>
</evidence>